<keyword evidence="5 6" id="KW-0687">Ribonucleoprotein</keyword>
<dbReference type="GO" id="GO:0006412">
    <property type="term" value="P:translation"/>
    <property type="evidence" value="ECO:0007669"/>
    <property type="project" value="UniProtKB-UniRule"/>
</dbReference>
<dbReference type="NCBIfam" id="TIGR00061">
    <property type="entry name" value="L21"/>
    <property type="match status" value="1"/>
</dbReference>
<dbReference type="PROSITE" id="PS01169">
    <property type="entry name" value="RIBOSOMAL_L21"/>
    <property type="match status" value="1"/>
</dbReference>
<organism evidence="8 9">
    <name type="scientific">Polaromonas vacuolata</name>
    <dbReference type="NCBI Taxonomy" id="37448"/>
    <lineage>
        <taxon>Bacteria</taxon>
        <taxon>Pseudomonadati</taxon>
        <taxon>Pseudomonadota</taxon>
        <taxon>Betaproteobacteria</taxon>
        <taxon>Burkholderiales</taxon>
        <taxon>Comamonadaceae</taxon>
        <taxon>Polaromonas</taxon>
    </lineage>
</organism>
<dbReference type="InterPro" id="IPR001787">
    <property type="entry name" value="Ribosomal_bL21"/>
</dbReference>
<dbReference type="InterPro" id="IPR036164">
    <property type="entry name" value="bL21-like_sf"/>
</dbReference>
<dbReference type="GO" id="GO:1990904">
    <property type="term" value="C:ribonucleoprotein complex"/>
    <property type="evidence" value="ECO:0007669"/>
    <property type="project" value="UniProtKB-KW"/>
</dbReference>
<dbReference type="GO" id="GO:0019843">
    <property type="term" value="F:rRNA binding"/>
    <property type="evidence" value="ECO:0007669"/>
    <property type="project" value="UniProtKB-UniRule"/>
</dbReference>
<dbReference type="HAMAP" id="MF_01363">
    <property type="entry name" value="Ribosomal_bL21"/>
    <property type="match status" value="1"/>
</dbReference>
<accession>A0A6H2H5W5</accession>
<keyword evidence="4 6" id="KW-0689">Ribosomal protein</keyword>
<dbReference type="InterPro" id="IPR028909">
    <property type="entry name" value="bL21-like"/>
</dbReference>
<evidence type="ECO:0000313" key="9">
    <source>
        <dbReference type="Proteomes" id="UP000502041"/>
    </source>
</evidence>
<dbReference type="PANTHER" id="PTHR21349:SF0">
    <property type="entry name" value="LARGE RIBOSOMAL SUBUNIT PROTEIN BL21M"/>
    <property type="match status" value="1"/>
</dbReference>
<evidence type="ECO:0000256" key="3">
    <source>
        <dbReference type="ARBA" id="ARBA00022884"/>
    </source>
</evidence>
<evidence type="ECO:0000256" key="5">
    <source>
        <dbReference type="ARBA" id="ARBA00023274"/>
    </source>
</evidence>
<dbReference type="GO" id="GO:0005840">
    <property type="term" value="C:ribosome"/>
    <property type="evidence" value="ECO:0007669"/>
    <property type="project" value="UniProtKB-KW"/>
</dbReference>
<comment type="similarity">
    <text evidence="1 6 7">Belongs to the bacterial ribosomal protein bL21 family.</text>
</comment>
<reference evidence="8 9" key="1">
    <citation type="submission" date="2020-04" db="EMBL/GenBank/DDBJ databases">
        <title>Complete genome of a Psychrophilic, Marine, Gas Vacuolate Bacterium Polaromonas vacuolata KCTC 22033T.</title>
        <authorList>
            <person name="Hwang K."/>
            <person name="Kim K.M."/>
        </authorList>
    </citation>
    <scope>NUCLEOTIDE SEQUENCE [LARGE SCALE GENOMIC DNA]</scope>
    <source>
        <strain evidence="8 9">KCTC 22033</strain>
    </source>
</reference>
<dbReference type="SUPFAM" id="SSF141091">
    <property type="entry name" value="L21p-like"/>
    <property type="match status" value="1"/>
</dbReference>
<dbReference type="PANTHER" id="PTHR21349">
    <property type="entry name" value="50S RIBOSOMAL PROTEIN L21"/>
    <property type="match status" value="1"/>
</dbReference>
<evidence type="ECO:0000256" key="1">
    <source>
        <dbReference type="ARBA" id="ARBA00008563"/>
    </source>
</evidence>
<dbReference type="GO" id="GO:0005737">
    <property type="term" value="C:cytoplasm"/>
    <property type="evidence" value="ECO:0007669"/>
    <property type="project" value="UniProtKB-ARBA"/>
</dbReference>
<comment type="function">
    <text evidence="6 7">This protein binds to 23S rRNA in the presence of protein L20.</text>
</comment>
<keyword evidence="9" id="KW-1185">Reference proteome</keyword>
<evidence type="ECO:0000313" key="8">
    <source>
        <dbReference type="EMBL" id="QJC55245.1"/>
    </source>
</evidence>
<evidence type="ECO:0000256" key="7">
    <source>
        <dbReference type="RuleBase" id="RU000562"/>
    </source>
</evidence>
<proteinExistence type="inferred from homology"/>
<dbReference type="Proteomes" id="UP000502041">
    <property type="component" value="Chromosome"/>
</dbReference>
<evidence type="ECO:0000256" key="6">
    <source>
        <dbReference type="HAMAP-Rule" id="MF_01363"/>
    </source>
</evidence>
<sequence>MYAVIKTGGKQYKVATGEKIKVEQIAADVGQEIVIDQVLAVGIGSSITVGTPLVLGATVTVTVLSQGRHDKVTIFKMRRRKHYQKRQGHRQNYTELQIGVIAGAAA</sequence>
<dbReference type="GO" id="GO:0003735">
    <property type="term" value="F:structural constituent of ribosome"/>
    <property type="evidence" value="ECO:0007669"/>
    <property type="project" value="InterPro"/>
</dbReference>
<evidence type="ECO:0000256" key="4">
    <source>
        <dbReference type="ARBA" id="ARBA00022980"/>
    </source>
</evidence>
<protein>
    <recommendedName>
        <fullName evidence="6">Large ribosomal subunit protein bL21</fullName>
    </recommendedName>
</protein>
<dbReference type="AlphaFoldDB" id="A0A6H2H5W5"/>
<dbReference type="RefSeq" id="WP_168921141.1">
    <property type="nucleotide sequence ID" value="NZ_CP051461.1"/>
</dbReference>
<comment type="subunit">
    <text evidence="6">Part of the 50S ribosomal subunit. Contacts protein L20.</text>
</comment>
<keyword evidence="2 6" id="KW-0699">rRNA-binding</keyword>
<evidence type="ECO:0000256" key="2">
    <source>
        <dbReference type="ARBA" id="ARBA00022730"/>
    </source>
</evidence>
<dbReference type="KEGG" id="pvac:HC248_00523"/>
<name>A0A6H2H5W5_9BURK</name>
<dbReference type="EMBL" id="CP051461">
    <property type="protein sequence ID" value="QJC55245.1"/>
    <property type="molecule type" value="Genomic_DNA"/>
</dbReference>
<dbReference type="InterPro" id="IPR018258">
    <property type="entry name" value="Ribosomal_bL21_CS"/>
</dbReference>
<gene>
    <name evidence="6 8" type="primary">rplU</name>
    <name evidence="8" type="ORF">HC248_00523</name>
</gene>
<keyword evidence="3 6" id="KW-0694">RNA-binding</keyword>
<dbReference type="Pfam" id="PF00829">
    <property type="entry name" value="Ribosomal_L21p"/>
    <property type="match status" value="1"/>
</dbReference>